<feature type="transmembrane region" description="Helical" evidence="1">
    <location>
        <begin position="84"/>
        <end position="101"/>
    </location>
</feature>
<dbReference type="eggNOG" id="COG0438">
    <property type="taxonomic scope" value="Bacteria"/>
</dbReference>
<dbReference type="STRING" id="929558.SMGD1_0467"/>
<proteinExistence type="predicted"/>
<evidence type="ECO:0000256" key="1">
    <source>
        <dbReference type="SAM" id="Phobius"/>
    </source>
</evidence>
<protein>
    <submittedName>
        <fullName evidence="3">Glycosyl transferase, group 1 family protein</fullName>
    </submittedName>
</protein>
<reference evidence="3 4" key="1">
    <citation type="journal article" date="2012" name="Proc. Natl. Acad. Sci. U.S.A.">
        <title>Genome and physiology of a model Epsilonproteobacterium responsible for sulfide detoxification in marine oxygen depletion zones.</title>
        <authorList>
            <person name="Grote J."/>
            <person name="Schott T."/>
            <person name="Bruckner C.G."/>
            <person name="Glockner F.O."/>
            <person name="Jost G."/>
            <person name="Teeling H."/>
            <person name="Labrenz M."/>
            <person name="Jurgens K."/>
        </authorList>
    </citation>
    <scope>NUCLEOTIDE SEQUENCE [LARGE SCALE GENOMIC DNA]</scope>
    <source>
        <strain evidence="3 4">GD1</strain>
    </source>
</reference>
<evidence type="ECO:0000313" key="3">
    <source>
        <dbReference type="EMBL" id="EHP28994.1"/>
    </source>
</evidence>
<dbReference type="Pfam" id="PF00534">
    <property type="entry name" value="Glycos_transf_1"/>
    <property type="match status" value="1"/>
</dbReference>
<sequence length="401" mass="46451">MKNNKILIVTECFYPEEFKINDIALAWKNKGYEVDVLTLVPTYPLGVVFEGYENKFYQKDEYQDINIYRVKSVTGYRESLIKKLLKYFSFMFFGTIVAIFIGRKYDYIFGFNMSTLTGMVPAVTIKKLYGKPLTFWAQDIWPDSVYAYGFKKTKLLSFFLDKFVKFMYHNITSIAISGKGFEFKLKPYVKDDLEFHYLPNWADDLDMSLESFEFCKDNKVHFTFAGNIGKVQNLENIIKAFSLLPIEYQERTQLNIIGDGSNLEELKQISSSKHNIVFHGKKPREEMAMYYKASDFLIVSLVDKPIFSVTVPAKTQTYISAKKPILAIINGETADIIKENNLGYCAHPNDVNEIKNIFIKSINLGEEEKLAFTKNCEYLTENIFNKTKIIDSLEELLVKES</sequence>
<keyword evidence="1" id="KW-0472">Membrane</keyword>
<organism evidence="3 4">
    <name type="scientific">Sulfurimonas gotlandica (strain DSM 19862 / JCM 16533 / GD1)</name>
    <dbReference type="NCBI Taxonomy" id="929558"/>
    <lineage>
        <taxon>Bacteria</taxon>
        <taxon>Pseudomonadati</taxon>
        <taxon>Campylobacterota</taxon>
        <taxon>Epsilonproteobacteria</taxon>
        <taxon>Campylobacterales</taxon>
        <taxon>Sulfurimonadaceae</taxon>
        <taxon>Sulfurimonas</taxon>
    </lineage>
</organism>
<dbReference type="GO" id="GO:0016757">
    <property type="term" value="F:glycosyltransferase activity"/>
    <property type="evidence" value="ECO:0007669"/>
    <property type="project" value="InterPro"/>
</dbReference>
<dbReference type="OrthoDB" id="9787293at2"/>
<dbReference type="PANTHER" id="PTHR12526:SF630">
    <property type="entry name" value="GLYCOSYLTRANSFERASE"/>
    <property type="match status" value="1"/>
</dbReference>
<keyword evidence="1" id="KW-0812">Transmembrane</keyword>
<dbReference type="Proteomes" id="UP000006431">
    <property type="component" value="Unassembled WGS sequence"/>
</dbReference>
<dbReference type="HOGENOM" id="CLU_009583_11_2_7"/>
<dbReference type="PANTHER" id="PTHR12526">
    <property type="entry name" value="GLYCOSYLTRANSFERASE"/>
    <property type="match status" value="1"/>
</dbReference>
<dbReference type="InterPro" id="IPR001296">
    <property type="entry name" value="Glyco_trans_1"/>
</dbReference>
<evidence type="ECO:0000259" key="2">
    <source>
        <dbReference type="Pfam" id="PF00534"/>
    </source>
</evidence>
<keyword evidence="1" id="KW-1133">Transmembrane helix</keyword>
<comment type="caution">
    <text evidence="3">The sequence shown here is derived from an EMBL/GenBank/DDBJ whole genome shotgun (WGS) entry which is preliminary data.</text>
</comment>
<gene>
    <name evidence="3" type="ORF">SMGD1_0467</name>
</gene>
<keyword evidence="3" id="KW-0808">Transferase</keyword>
<name>B6BKD9_SULGG</name>
<accession>B6BKD9</accession>
<dbReference type="CDD" id="cd03794">
    <property type="entry name" value="GT4_WbuB-like"/>
    <property type="match status" value="1"/>
</dbReference>
<evidence type="ECO:0000313" key="4">
    <source>
        <dbReference type="Proteomes" id="UP000006431"/>
    </source>
</evidence>
<accession>H1FUY7</accession>
<keyword evidence="4" id="KW-1185">Reference proteome</keyword>
<dbReference type="RefSeq" id="WP_008337935.1">
    <property type="nucleotide sequence ID" value="NZ_DS995288.1"/>
</dbReference>
<dbReference type="EMBL" id="AFRZ01000001">
    <property type="protein sequence ID" value="EHP28994.1"/>
    <property type="molecule type" value="Genomic_DNA"/>
</dbReference>
<dbReference type="Gene3D" id="3.40.50.2000">
    <property type="entry name" value="Glycogen Phosphorylase B"/>
    <property type="match status" value="2"/>
</dbReference>
<dbReference type="PATRIC" id="fig|929558.5.peg.465"/>
<dbReference type="SUPFAM" id="SSF53756">
    <property type="entry name" value="UDP-Glycosyltransferase/glycogen phosphorylase"/>
    <property type="match status" value="1"/>
</dbReference>
<dbReference type="AlphaFoldDB" id="B6BKD9"/>
<feature type="domain" description="Glycosyl transferase family 1" evidence="2">
    <location>
        <begin position="217"/>
        <end position="367"/>
    </location>
</feature>